<dbReference type="InterPro" id="IPR029479">
    <property type="entry name" value="Nitroreductase"/>
</dbReference>
<reference evidence="4 5" key="1">
    <citation type="submission" date="2016-04" db="EMBL/GenBank/DDBJ databases">
        <title>Genome sequence of Clostridium magnum DSM 2767.</title>
        <authorList>
            <person name="Poehlein A."/>
            <person name="Uhlig R."/>
            <person name="Fischer R."/>
            <person name="Bahl H."/>
            <person name="Daniel R."/>
        </authorList>
    </citation>
    <scope>NUCLEOTIDE SEQUENCE [LARGE SCALE GENOMIC DNA]</scope>
    <source>
        <strain evidence="4 5">DSM 2767</strain>
    </source>
</reference>
<dbReference type="Proteomes" id="UP000076603">
    <property type="component" value="Unassembled WGS sequence"/>
</dbReference>
<evidence type="ECO:0000259" key="3">
    <source>
        <dbReference type="PROSITE" id="PS51379"/>
    </source>
</evidence>
<gene>
    <name evidence="4" type="ORF">CLMAG_38530</name>
</gene>
<dbReference type="PANTHER" id="PTHR43673">
    <property type="entry name" value="NAD(P)H NITROREDUCTASE YDGI-RELATED"/>
    <property type="match status" value="1"/>
</dbReference>
<dbReference type="PANTHER" id="PTHR43673:SF10">
    <property type="entry name" value="NADH DEHYDROGENASE_NAD(P)H NITROREDUCTASE XCC3605-RELATED"/>
    <property type="match status" value="1"/>
</dbReference>
<accession>A0A161YKA8</accession>
<feature type="domain" description="4Fe-4S ferredoxin-type" evidence="3">
    <location>
        <begin position="1"/>
        <end position="20"/>
    </location>
</feature>
<dbReference type="AlphaFoldDB" id="A0A161YKA8"/>
<proteinExistence type="inferred from homology"/>
<evidence type="ECO:0000256" key="2">
    <source>
        <dbReference type="ARBA" id="ARBA00023002"/>
    </source>
</evidence>
<protein>
    <submittedName>
        <fullName evidence="4">Nitroreductase family protein</fullName>
    </submittedName>
</protein>
<dbReference type="InterPro" id="IPR000415">
    <property type="entry name" value="Nitroreductase-like"/>
</dbReference>
<dbReference type="SUPFAM" id="SSF55469">
    <property type="entry name" value="FMN-dependent nitroreductase-like"/>
    <property type="match status" value="1"/>
</dbReference>
<dbReference type="PATRIC" id="fig|1121326.3.peg.3898"/>
<comment type="similarity">
    <text evidence="1">Belongs to the nitroreductase family.</text>
</comment>
<evidence type="ECO:0000256" key="1">
    <source>
        <dbReference type="ARBA" id="ARBA00007118"/>
    </source>
</evidence>
<organism evidence="4 5">
    <name type="scientific">Clostridium magnum DSM 2767</name>
    <dbReference type="NCBI Taxonomy" id="1121326"/>
    <lineage>
        <taxon>Bacteria</taxon>
        <taxon>Bacillati</taxon>
        <taxon>Bacillota</taxon>
        <taxon>Clostridia</taxon>
        <taxon>Eubacteriales</taxon>
        <taxon>Clostridiaceae</taxon>
        <taxon>Clostridium</taxon>
    </lineage>
</organism>
<sequence length="171" mass="19223">MSCGQCVAVCPKEALYNAKTPLANQVVKDIKNFDENTAAQFLRSRRSIRSYQEKAVPRNEVHKILDIARMAPSGCNTQEISYHVVDDPDLLHKISEVIIDWTERVLIKSPAIIGSKYFDNIAMTIDIYHETGEDVVLRSAPCLIMAIADKDFAIGHENSYLSFAYAQLFAK</sequence>
<dbReference type="OrthoDB" id="368873at2"/>
<dbReference type="Pfam" id="PF00881">
    <property type="entry name" value="Nitroreductase"/>
    <property type="match status" value="1"/>
</dbReference>
<evidence type="ECO:0000313" key="5">
    <source>
        <dbReference type="Proteomes" id="UP000076603"/>
    </source>
</evidence>
<dbReference type="Gene3D" id="3.40.109.10">
    <property type="entry name" value="NADH Oxidase"/>
    <property type="match status" value="1"/>
</dbReference>
<keyword evidence="2" id="KW-0560">Oxidoreductase</keyword>
<evidence type="ECO:0000313" key="4">
    <source>
        <dbReference type="EMBL" id="KZL90942.1"/>
    </source>
</evidence>
<comment type="caution">
    <text evidence="4">The sequence shown here is derived from an EMBL/GenBank/DDBJ whole genome shotgun (WGS) entry which is preliminary data.</text>
</comment>
<dbReference type="EMBL" id="LWAE01000004">
    <property type="protein sequence ID" value="KZL90942.1"/>
    <property type="molecule type" value="Genomic_DNA"/>
</dbReference>
<dbReference type="InterPro" id="IPR017896">
    <property type="entry name" value="4Fe4S_Fe-S-bd"/>
</dbReference>
<name>A0A161YKA8_9CLOT</name>
<keyword evidence="5" id="KW-1185">Reference proteome</keyword>
<dbReference type="STRING" id="1121326.CLMAG_38530"/>
<dbReference type="GO" id="GO:0016491">
    <property type="term" value="F:oxidoreductase activity"/>
    <property type="evidence" value="ECO:0007669"/>
    <property type="project" value="UniProtKB-KW"/>
</dbReference>
<dbReference type="PROSITE" id="PS51379">
    <property type="entry name" value="4FE4S_FER_2"/>
    <property type="match status" value="1"/>
</dbReference>